<dbReference type="EMBL" id="BAABDO010000034">
    <property type="protein sequence ID" value="GAA4140617.1"/>
    <property type="molecule type" value="Genomic_DNA"/>
</dbReference>
<reference evidence="2" key="1">
    <citation type="journal article" date="2019" name="Int. J. Syst. Evol. Microbiol.">
        <title>The Global Catalogue of Microorganisms (GCM) 10K type strain sequencing project: providing services to taxonomists for standard genome sequencing and annotation.</title>
        <authorList>
            <consortium name="The Broad Institute Genomics Platform"/>
            <consortium name="The Broad Institute Genome Sequencing Center for Infectious Disease"/>
            <person name="Wu L."/>
            <person name="Ma J."/>
        </authorList>
    </citation>
    <scope>NUCLEOTIDE SEQUENCE [LARGE SCALE GENOMIC DNA]</scope>
    <source>
        <strain evidence="2">JCM 17316</strain>
    </source>
</reference>
<keyword evidence="2" id="KW-1185">Reference proteome</keyword>
<comment type="caution">
    <text evidence="1">The sequence shown here is derived from an EMBL/GenBank/DDBJ whole genome shotgun (WGS) entry which is preliminary data.</text>
</comment>
<protein>
    <recommendedName>
        <fullName evidence="3">MerR family transcriptional regulator</fullName>
    </recommendedName>
</protein>
<evidence type="ECO:0000313" key="2">
    <source>
        <dbReference type="Proteomes" id="UP001500266"/>
    </source>
</evidence>
<sequence>MTPREFKPTPGYPRRHLGQVARVNGIDGGSWITARAARLITGLDIKTLAHWETLRVISVTQDGPGSPRLYLRPEMDVLAGLRSGGVPPTLRQVRQYLSQREEQHMRGGSQ</sequence>
<name>A0ABP7YSR4_9ACTN</name>
<gene>
    <name evidence="1" type="ORF">GCM10022416_27980</name>
</gene>
<proteinExistence type="predicted"/>
<evidence type="ECO:0000313" key="1">
    <source>
        <dbReference type="EMBL" id="GAA4140617.1"/>
    </source>
</evidence>
<accession>A0ABP7YSR4</accession>
<dbReference type="RefSeq" id="WP_345021348.1">
    <property type="nucleotide sequence ID" value="NZ_BAABDO010000034.1"/>
</dbReference>
<dbReference type="Proteomes" id="UP001500266">
    <property type="component" value="Unassembled WGS sequence"/>
</dbReference>
<evidence type="ECO:0008006" key="3">
    <source>
        <dbReference type="Google" id="ProtNLM"/>
    </source>
</evidence>
<organism evidence="1 2">
    <name type="scientific">Actinomadura keratinilytica</name>
    <dbReference type="NCBI Taxonomy" id="547461"/>
    <lineage>
        <taxon>Bacteria</taxon>
        <taxon>Bacillati</taxon>
        <taxon>Actinomycetota</taxon>
        <taxon>Actinomycetes</taxon>
        <taxon>Streptosporangiales</taxon>
        <taxon>Thermomonosporaceae</taxon>
        <taxon>Actinomadura</taxon>
    </lineage>
</organism>